<reference evidence="2 3" key="1">
    <citation type="submission" date="2020-08" db="EMBL/GenBank/DDBJ databases">
        <title>Description of Clavibacter zhangzhiyonge sp. nov., a phytopathogenic actinobacterium isolated from barley seeds, causing leaf brown spot and decline.</title>
        <authorList>
            <person name="Tian Q."/>
            <person name="Chuan J."/>
            <person name="Zhao W."/>
            <person name="Li X."/>
        </authorList>
    </citation>
    <scope>NUCLEOTIDE SEQUENCE [LARGE SCALE GENOMIC DNA]</scope>
    <source>
        <strain evidence="2 3">DM1</strain>
    </source>
</reference>
<feature type="compositionally biased region" description="Basic and acidic residues" evidence="1">
    <location>
        <begin position="18"/>
        <end position="28"/>
    </location>
</feature>
<feature type="region of interest" description="Disordered" evidence="1">
    <location>
        <begin position="1"/>
        <end position="77"/>
    </location>
</feature>
<evidence type="ECO:0000313" key="2">
    <source>
        <dbReference type="EMBL" id="QOD43244.1"/>
    </source>
</evidence>
<evidence type="ECO:0000256" key="1">
    <source>
        <dbReference type="SAM" id="MobiDB-lite"/>
    </source>
</evidence>
<dbReference type="Proteomes" id="UP000516660">
    <property type="component" value="Chromosome"/>
</dbReference>
<feature type="compositionally biased region" description="Low complexity" evidence="1">
    <location>
        <begin position="141"/>
        <end position="151"/>
    </location>
</feature>
<feature type="compositionally biased region" description="Pro residues" evidence="1">
    <location>
        <begin position="52"/>
        <end position="61"/>
    </location>
</feature>
<dbReference type="EMBL" id="CP061274">
    <property type="protein sequence ID" value="QOD43244.1"/>
    <property type="molecule type" value="Genomic_DNA"/>
</dbReference>
<evidence type="ECO:0000313" key="3">
    <source>
        <dbReference type="Proteomes" id="UP000516660"/>
    </source>
</evidence>
<proteinExistence type="predicted"/>
<accession>A0A7L7Z0J7</accession>
<feature type="region of interest" description="Disordered" evidence="1">
    <location>
        <begin position="103"/>
        <end position="155"/>
    </location>
</feature>
<name>A0A7L7Z0J7_9MICO</name>
<feature type="compositionally biased region" description="Basic and acidic residues" evidence="1">
    <location>
        <begin position="120"/>
        <end position="136"/>
    </location>
</feature>
<dbReference type="KEGG" id="czh:H9X71_11615"/>
<sequence length="394" mass="41081">MPRAAGGVPVTGSPSDADALRRRLRDDPDAAASLDGLRRAAYGRAADEEPPPPDAPPPDAPRPTAGTHADADADADADALPAPLVALLAVEARLVEEGRRLLAAEADRGTASGVDPAPGQDRREEADRPDHDHDPAPDPAPTGDAPHAPRSGARRGRLLRPAAIAAALAGVVLVAGLGTASASGLLSDDDGWRSQEPTSTPGPPSTPDPRLGMPVPEFTTEPPAQLHEDLTDAETAAALRESADAAWQRVLRDRPDAVRPDVPVERILEGEEWVRQQAACLGESGVRVQVIGTGDDARLGTDTADAVVRYVCQVRFAAAPRGPLTTAALSWLHDYFVDRLIPCYAAAGEPYEGEVPDRDTAIARARAGDPWQPSVATPDGILEALCPGAPAGFR</sequence>
<keyword evidence="3" id="KW-1185">Reference proteome</keyword>
<protein>
    <submittedName>
        <fullName evidence="2">Uncharacterized protein</fullName>
    </submittedName>
</protein>
<dbReference type="AlphaFoldDB" id="A0A7L7Z0J7"/>
<organism evidence="2 3">
    <name type="scientific">Clavibacter zhangzhiyongii</name>
    <dbReference type="NCBI Taxonomy" id="2768071"/>
    <lineage>
        <taxon>Bacteria</taxon>
        <taxon>Bacillati</taxon>
        <taxon>Actinomycetota</taxon>
        <taxon>Actinomycetes</taxon>
        <taxon>Micrococcales</taxon>
        <taxon>Microbacteriaceae</taxon>
        <taxon>Clavibacter</taxon>
    </lineage>
</organism>
<gene>
    <name evidence="2" type="ORF">H9X71_11615</name>
</gene>
<feature type="region of interest" description="Disordered" evidence="1">
    <location>
        <begin position="186"/>
        <end position="215"/>
    </location>
</feature>